<comment type="function">
    <text evidence="3">Nucleoside triphosphate pyrophosphatase. May have a dual role in cell division arrest and in preventing the incorporation of modified nucleotides into cellular nucleic acids.</text>
</comment>
<dbReference type="InterPro" id="IPR029001">
    <property type="entry name" value="ITPase-like_fam"/>
</dbReference>
<name>A0A1F6AX24_9BACT</name>
<dbReference type="HAMAP" id="MF_00528">
    <property type="entry name" value="Maf"/>
    <property type="match status" value="1"/>
</dbReference>
<evidence type="ECO:0000313" key="5">
    <source>
        <dbReference type="Proteomes" id="UP000176409"/>
    </source>
</evidence>
<feature type="active site" description="Proton acceptor" evidence="3">
    <location>
        <position position="92"/>
    </location>
</feature>
<dbReference type="Proteomes" id="UP000176409">
    <property type="component" value="Unassembled WGS sequence"/>
</dbReference>
<organism evidence="4 5">
    <name type="scientific">Candidatus Gottesmanbacteria bacterium RIFCSPLOWO2_01_FULL_49_10</name>
    <dbReference type="NCBI Taxonomy" id="1798396"/>
    <lineage>
        <taxon>Bacteria</taxon>
        <taxon>Candidatus Gottesmaniibacteriota</taxon>
    </lineage>
</organism>
<dbReference type="EMBL" id="MFJZ01000054">
    <property type="protein sequence ID" value="OGG29235.1"/>
    <property type="molecule type" value="Genomic_DNA"/>
</dbReference>
<comment type="similarity">
    <text evidence="3">Belongs to the Maf family.</text>
</comment>
<dbReference type="Pfam" id="PF02545">
    <property type="entry name" value="Maf"/>
    <property type="match status" value="1"/>
</dbReference>
<comment type="catalytic activity">
    <reaction evidence="3">
        <text>a 2'-deoxyribonucleoside 5'-triphosphate + H2O = a 2'-deoxyribonucleoside 5'-phosphate + diphosphate + H(+)</text>
        <dbReference type="Rhea" id="RHEA:44644"/>
        <dbReference type="ChEBI" id="CHEBI:15377"/>
        <dbReference type="ChEBI" id="CHEBI:15378"/>
        <dbReference type="ChEBI" id="CHEBI:33019"/>
        <dbReference type="ChEBI" id="CHEBI:61560"/>
        <dbReference type="ChEBI" id="CHEBI:65317"/>
        <dbReference type="EC" id="3.6.1.9"/>
    </reaction>
</comment>
<dbReference type="NCBIfam" id="TIGR00172">
    <property type="entry name" value="maf"/>
    <property type="match status" value="1"/>
</dbReference>
<comment type="catalytic activity">
    <reaction evidence="3">
        <text>a ribonucleoside 5'-triphosphate + H2O = a ribonucleoside 5'-phosphate + diphosphate + H(+)</text>
        <dbReference type="Rhea" id="RHEA:23996"/>
        <dbReference type="ChEBI" id="CHEBI:15377"/>
        <dbReference type="ChEBI" id="CHEBI:15378"/>
        <dbReference type="ChEBI" id="CHEBI:33019"/>
        <dbReference type="ChEBI" id="CHEBI:58043"/>
        <dbReference type="ChEBI" id="CHEBI:61557"/>
        <dbReference type="EC" id="3.6.1.9"/>
    </reaction>
</comment>
<dbReference type="PANTHER" id="PTHR43213">
    <property type="entry name" value="BIFUNCTIONAL DTTP/UTP PYROPHOSPHATASE/METHYLTRANSFERASE PROTEIN-RELATED"/>
    <property type="match status" value="1"/>
</dbReference>
<comment type="caution">
    <text evidence="3">Lacks conserved residue(s) required for the propagation of feature annotation.</text>
</comment>
<comment type="subcellular location">
    <subcellularLocation>
        <location evidence="3">Cytoplasm</location>
    </subcellularLocation>
</comment>
<comment type="caution">
    <text evidence="4">The sequence shown here is derived from an EMBL/GenBank/DDBJ whole genome shotgun (WGS) entry which is preliminary data.</text>
</comment>
<reference evidence="4 5" key="1">
    <citation type="journal article" date="2016" name="Nat. Commun.">
        <title>Thousands of microbial genomes shed light on interconnected biogeochemical processes in an aquifer system.</title>
        <authorList>
            <person name="Anantharaman K."/>
            <person name="Brown C.T."/>
            <person name="Hug L.A."/>
            <person name="Sharon I."/>
            <person name="Castelle C.J."/>
            <person name="Probst A.J."/>
            <person name="Thomas B.C."/>
            <person name="Singh A."/>
            <person name="Wilkins M.J."/>
            <person name="Karaoz U."/>
            <person name="Brodie E.L."/>
            <person name="Williams K.H."/>
            <person name="Hubbard S.S."/>
            <person name="Banfield J.F."/>
        </authorList>
    </citation>
    <scope>NUCLEOTIDE SEQUENCE [LARGE SCALE GENOMIC DNA]</scope>
</reference>
<dbReference type="EC" id="3.6.1.9" evidence="3"/>
<dbReference type="GO" id="GO:0009117">
    <property type="term" value="P:nucleotide metabolic process"/>
    <property type="evidence" value="ECO:0007669"/>
    <property type="project" value="UniProtKB-KW"/>
</dbReference>
<evidence type="ECO:0000256" key="1">
    <source>
        <dbReference type="ARBA" id="ARBA00001968"/>
    </source>
</evidence>
<dbReference type="PANTHER" id="PTHR43213:SF5">
    <property type="entry name" value="BIFUNCTIONAL DTTP_UTP PYROPHOSPHATASE_METHYLTRANSFERASE PROTEIN-RELATED"/>
    <property type="match status" value="1"/>
</dbReference>
<evidence type="ECO:0000256" key="3">
    <source>
        <dbReference type="HAMAP-Rule" id="MF_00528"/>
    </source>
</evidence>
<dbReference type="InterPro" id="IPR003697">
    <property type="entry name" value="Maf-like"/>
</dbReference>
<keyword evidence="3" id="KW-0963">Cytoplasm</keyword>
<dbReference type="STRING" id="1798396.A2973_01930"/>
<evidence type="ECO:0000256" key="2">
    <source>
        <dbReference type="ARBA" id="ARBA00022801"/>
    </source>
</evidence>
<gene>
    <name evidence="4" type="ORF">A2973_01930</name>
</gene>
<accession>A0A1F6AX24</accession>
<proteinExistence type="inferred from homology"/>
<dbReference type="AlphaFoldDB" id="A0A1F6AX24"/>
<sequence>MNLQFTRPNQPPPVVPLDIVLASQSVGRKLLLEKLGLRFRVVVSRIDEETIIHADPLTTLKKRAAAKAEEVATHPRIYTLAEEGKTLVVAADSMAVVGKKMYGKSIDREDTRRMLKILMGRTHHFVTAVTIFQMEGTNVVKRWEKAVTTKVTMRRLSAVELDSYIARFDFSRFAAGYALNEAPWDLVTKVDGSYTNVIGLPFEVLLPILRKLEVIL</sequence>
<evidence type="ECO:0000313" key="4">
    <source>
        <dbReference type="EMBL" id="OGG29235.1"/>
    </source>
</evidence>
<dbReference type="PIRSF" id="PIRSF006305">
    <property type="entry name" value="Maf"/>
    <property type="match status" value="1"/>
</dbReference>
<dbReference type="Gene3D" id="3.90.950.10">
    <property type="match status" value="1"/>
</dbReference>
<dbReference type="GO" id="GO:0005737">
    <property type="term" value="C:cytoplasm"/>
    <property type="evidence" value="ECO:0007669"/>
    <property type="project" value="UniProtKB-SubCell"/>
</dbReference>
<comment type="cofactor">
    <cofactor evidence="1 3">
        <name>a divalent metal cation</name>
        <dbReference type="ChEBI" id="CHEBI:60240"/>
    </cofactor>
</comment>
<dbReference type="SUPFAM" id="SSF52972">
    <property type="entry name" value="ITPase-like"/>
    <property type="match status" value="1"/>
</dbReference>
<keyword evidence="2 3" id="KW-0378">Hydrolase</keyword>
<keyword evidence="3" id="KW-0546">Nucleotide metabolism</keyword>
<protein>
    <recommendedName>
        <fullName evidence="3">Nucleoside triphosphate pyrophosphatase</fullName>
        <ecNumber evidence="3">3.6.1.9</ecNumber>
    </recommendedName>
    <alternativeName>
        <fullName evidence="3">Nucleotide pyrophosphatase</fullName>
        <shortName evidence="3">Nucleotide PPase</shortName>
    </alternativeName>
</protein>
<dbReference type="GO" id="GO:0047429">
    <property type="term" value="F:nucleoside triphosphate diphosphatase activity"/>
    <property type="evidence" value="ECO:0007669"/>
    <property type="project" value="UniProtKB-EC"/>
</dbReference>